<evidence type="ECO:0000256" key="6">
    <source>
        <dbReference type="ARBA" id="ARBA00023136"/>
    </source>
</evidence>
<feature type="domain" description="Peptidase S49" evidence="9">
    <location>
        <begin position="383"/>
        <end position="534"/>
    </location>
</feature>
<evidence type="ECO:0000256" key="3">
    <source>
        <dbReference type="ARBA" id="ARBA00022670"/>
    </source>
</evidence>
<comment type="caution">
    <text evidence="10">The sequence shown here is derived from an EMBL/GenBank/DDBJ whole genome shotgun (WGS) entry which is preliminary data.</text>
</comment>
<dbReference type="Gene3D" id="3.90.226.10">
    <property type="entry name" value="2-enoyl-CoA Hydratase, Chain A, domain 1"/>
    <property type="match status" value="3"/>
</dbReference>
<keyword evidence="11" id="KW-1185">Reference proteome</keyword>
<dbReference type="Pfam" id="PF01343">
    <property type="entry name" value="Peptidase_S49"/>
    <property type="match status" value="2"/>
</dbReference>
<dbReference type="GO" id="GO:0008236">
    <property type="term" value="F:serine-type peptidase activity"/>
    <property type="evidence" value="ECO:0007669"/>
    <property type="project" value="UniProtKB-KW"/>
</dbReference>
<keyword evidence="5" id="KW-0720">Serine protease</keyword>
<evidence type="ECO:0000256" key="8">
    <source>
        <dbReference type="SAM" id="Phobius"/>
    </source>
</evidence>
<dbReference type="PANTHER" id="PTHR33209">
    <property type="entry name" value="PROTEASE 4"/>
    <property type="match status" value="1"/>
</dbReference>
<feature type="active site" description="Proton donor/acceptor" evidence="7">
    <location>
        <position position="198"/>
    </location>
</feature>
<feature type="active site" description="Nucleophile" evidence="7">
    <location>
        <position position="400"/>
    </location>
</feature>
<evidence type="ECO:0000256" key="4">
    <source>
        <dbReference type="ARBA" id="ARBA00022801"/>
    </source>
</evidence>
<dbReference type="GO" id="GO:0016020">
    <property type="term" value="C:membrane"/>
    <property type="evidence" value="ECO:0007669"/>
    <property type="project" value="UniProtKB-SubCell"/>
</dbReference>
<organism evidence="10 11">
    <name type="scientific">Mesosutterella multiformis</name>
    <dbReference type="NCBI Taxonomy" id="2259133"/>
    <lineage>
        <taxon>Bacteria</taxon>
        <taxon>Pseudomonadati</taxon>
        <taxon>Pseudomonadota</taxon>
        <taxon>Betaproteobacteria</taxon>
        <taxon>Burkholderiales</taxon>
        <taxon>Sutterellaceae</taxon>
        <taxon>Mesosutterella</taxon>
    </lineage>
</organism>
<evidence type="ECO:0000313" key="10">
    <source>
        <dbReference type="EMBL" id="GBO93332.1"/>
    </source>
</evidence>
<evidence type="ECO:0000256" key="7">
    <source>
        <dbReference type="PIRSR" id="PIRSR001217-1"/>
    </source>
</evidence>
<keyword evidence="4" id="KW-0378">Hydrolase</keyword>
<proteinExistence type="inferred from homology"/>
<dbReference type="CDD" id="cd07018">
    <property type="entry name" value="S49_SppA_67K_type"/>
    <property type="match status" value="1"/>
</dbReference>
<accession>A0A388SAI9</accession>
<dbReference type="InterPro" id="IPR002142">
    <property type="entry name" value="Peptidase_S49"/>
</dbReference>
<dbReference type="NCBIfam" id="TIGR00705">
    <property type="entry name" value="SppA_67K"/>
    <property type="match status" value="1"/>
</dbReference>
<feature type="transmembrane region" description="Helical" evidence="8">
    <location>
        <begin position="21"/>
        <end position="40"/>
    </location>
</feature>
<evidence type="ECO:0000256" key="5">
    <source>
        <dbReference type="ARBA" id="ARBA00022825"/>
    </source>
</evidence>
<reference evidence="10 11" key="1">
    <citation type="journal article" date="2018" name="Int. J. Syst. Evol. Microbiol.">
        <title>Mesosutterella multiformis gen. nov., sp. nov., a member of the family Sutterellaceae and Sutterella megalosphaeroides sp. nov., isolated from human faeces.</title>
        <authorList>
            <person name="Sakamoto M."/>
            <person name="Ikeyama N."/>
            <person name="Kunihiro T."/>
            <person name="Iino T."/>
            <person name="Yuki M."/>
            <person name="Ohkuma M."/>
        </authorList>
    </citation>
    <scope>NUCLEOTIDE SEQUENCE [LARGE SCALE GENOMIC DNA]</scope>
    <source>
        <strain evidence="10 11">4NBBH2</strain>
    </source>
</reference>
<feature type="domain" description="Peptidase S49" evidence="9">
    <location>
        <begin position="132"/>
        <end position="284"/>
    </location>
</feature>
<dbReference type="Proteomes" id="UP000266091">
    <property type="component" value="Unassembled WGS sequence"/>
</dbReference>
<evidence type="ECO:0000256" key="2">
    <source>
        <dbReference type="ARBA" id="ARBA00008683"/>
    </source>
</evidence>
<dbReference type="Gene3D" id="6.20.330.10">
    <property type="match status" value="1"/>
</dbReference>
<dbReference type="GO" id="GO:0006465">
    <property type="term" value="P:signal peptide processing"/>
    <property type="evidence" value="ECO:0007669"/>
    <property type="project" value="InterPro"/>
</dbReference>
<dbReference type="EMBL" id="BGZJ01000001">
    <property type="protein sequence ID" value="GBO93332.1"/>
    <property type="molecule type" value="Genomic_DNA"/>
</dbReference>
<evidence type="ECO:0000259" key="9">
    <source>
        <dbReference type="Pfam" id="PF01343"/>
    </source>
</evidence>
<dbReference type="OrthoDB" id="9764363at2"/>
<dbReference type="CDD" id="cd07023">
    <property type="entry name" value="S49_Sppa_N_C"/>
    <property type="match status" value="1"/>
</dbReference>
<dbReference type="InterPro" id="IPR004634">
    <property type="entry name" value="Pept_S49_pIV"/>
</dbReference>
<dbReference type="SUPFAM" id="SSF52096">
    <property type="entry name" value="ClpP/crotonase"/>
    <property type="match status" value="2"/>
</dbReference>
<evidence type="ECO:0000256" key="1">
    <source>
        <dbReference type="ARBA" id="ARBA00004370"/>
    </source>
</evidence>
<comment type="similarity">
    <text evidence="2">Belongs to the peptidase S49 family.</text>
</comment>
<protein>
    <submittedName>
        <fullName evidence="10">Protease 4</fullName>
    </submittedName>
</protein>
<dbReference type="AlphaFoldDB" id="A0A388SAI9"/>
<dbReference type="PIRSF" id="PIRSF001217">
    <property type="entry name" value="Protease_4_SppA"/>
    <property type="match status" value="1"/>
</dbReference>
<dbReference type="PANTHER" id="PTHR33209:SF1">
    <property type="entry name" value="PEPTIDASE S49 DOMAIN-CONTAINING PROTEIN"/>
    <property type="match status" value="1"/>
</dbReference>
<dbReference type="RefSeq" id="WP_116269727.1">
    <property type="nucleotide sequence ID" value="NZ_BGZJ01000001.1"/>
</dbReference>
<keyword evidence="8" id="KW-0812">Transmembrane</keyword>
<dbReference type="InterPro" id="IPR029045">
    <property type="entry name" value="ClpP/crotonase-like_dom_sf"/>
</dbReference>
<sequence>MLFRILRRLYLALDTTRRVTANVLFAFVMLLVIGLIWYGFRTPSIPSSSILEIDINGKVVMQPSALVGGRNWVAKMTGTRVEETTVSDVTDALRAARSDRRIKAVLLRLDHMTGAGPASIYEIGRAIKDYEASGHKVYAWSDSYTQAQWGIASHANEIYLHPMGEVKVRGLEATSFYLGSVLNKLGVTVNVAKAGAYKSAPEMFTNSAPSEDALTAQRFWLNDEWAQLSSAMETGRGLSQGYLKTWMDNYLDNLRRAGGDAARMAKETGLVNGIANWNDLRSRLAGHDCFSGACAGEFTSLGEYLGVAPLPHSSGDGAVGVVTLEGEITEESVGNGNASANALIAMIRDAEMDPSVKAVVLRINSPGGSALASEKIREALISLRKSGKPLVAYFGDMAASGGYWVSTAAQRVVSNPLSITGSIGVYGMMPTFDKSLAKLGVGVNSESTGTTGISSSPLVPFTSNAKAAAELQVSDTYAKFLYRVSQARNMTVEAVNNVAQGRVWTGRQAKERGLVDQLGTFDDAAEQAAKLAGIDKSYALKFFEPPATAGVADALLAQIASEAGLPVWIRTLAASAISAADPTSGEQKTSDFIQARTLWQVR</sequence>
<dbReference type="InterPro" id="IPR047217">
    <property type="entry name" value="S49_SppA_67K_type_N"/>
</dbReference>
<name>A0A388SAI9_9BURK</name>
<dbReference type="NCBIfam" id="TIGR00706">
    <property type="entry name" value="SppA_dom"/>
    <property type="match status" value="1"/>
</dbReference>
<dbReference type="InterPro" id="IPR047272">
    <property type="entry name" value="S49_SppA_C"/>
</dbReference>
<gene>
    <name evidence="10" type="ORF">MESMUL_06860</name>
</gene>
<dbReference type="InterPro" id="IPR004635">
    <property type="entry name" value="Pept_S49_SppA"/>
</dbReference>
<accession>A0A401LK18</accession>
<keyword evidence="8" id="KW-1133">Transmembrane helix</keyword>
<keyword evidence="3 10" id="KW-0645">Protease</keyword>
<keyword evidence="6 8" id="KW-0472">Membrane</keyword>
<comment type="subcellular location">
    <subcellularLocation>
        <location evidence="1">Membrane</location>
    </subcellularLocation>
</comment>
<evidence type="ECO:0000313" key="11">
    <source>
        <dbReference type="Proteomes" id="UP000266091"/>
    </source>
</evidence>